<dbReference type="Gramene" id="Kaladp0070s0154.1.v1.1">
    <property type="protein sequence ID" value="Kaladp0070s0154.1.v1.1"/>
    <property type="gene ID" value="Kaladp0070s0154.v1.1"/>
</dbReference>
<dbReference type="GO" id="GO:0003723">
    <property type="term" value="F:RNA binding"/>
    <property type="evidence" value="ECO:0007669"/>
    <property type="project" value="UniProtKB-UniRule"/>
</dbReference>
<dbReference type="InterPro" id="IPR000504">
    <property type="entry name" value="RRM_dom"/>
</dbReference>
<dbReference type="Proteomes" id="UP000594263">
    <property type="component" value="Unplaced"/>
</dbReference>
<dbReference type="PROSITE" id="PS50102">
    <property type="entry name" value="RRM"/>
    <property type="match status" value="1"/>
</dbReference>
<feature type="domain" description="RRM" evidence="2">
    <location>
        <begin position="123"/>
        <end position="180"/>
    </location>
</feature>
<protein>
    <recommendedName>
        <fullName evidence="2">RRM domain-containing protein</fullName>
    </recommendedName>
</protein>
<dbReference type="InterPro" id="IPR035979">
    <property type="entry name" value="RBD_domain_sf"/>
</dbReference>
<evidence type="ECO:0000256" key="1">
    <source>
        <dbReference type="PROSITE-ProRule" id="PRU00176"/>
    </source>
</evidence>
<accession>A0A7N0UKW0</accession>
<evidence type="ECO:0000259" key="2">
    <source>
        <dbReference type="PROSITE" id="PS50102"/>
    </source>
</evidence>
<dbReference type="InterPro" id="IPR012677">
    <property type="entry name" value="Nucleotide-bd_a/b_plait_sf"/>
</dbReference>
<reference evidence="3" key="1">
    <citation type="submission" date="2021-01" db="UniProtKB">
        <authorList>
            <consortium name="EnsemblPlants"/>
        </authorList>
    </citation>
    <scope>IDENTIFICATION</scope>
</reference>
<name>A0A7N0UKW0_KALFE</name>
<dbReference type="Gene3D" id="3.30.70.330">
    <property type="match status" value="1"/>
</dbReference>
<evidence type="ECO:0000313" key="4">
    <source>
        <dbReference type="Proteomes" id="UP000594263"/>
    </source>
</evidence>
<dbReference type="AlphaFoldDB" id="A0A7N0UKW0"/>
<keyword evidence="4" id="KW-1185">Reference proteome</keyword>
<keyword evidence="1" id="KW-0694">RNA-binding</keyword>
<organism evidence="3 4">
    <name type="scientific">Kalanchoe fedtschenkoi</name>
    <name type="common">Lavender scallops</name>
    <name type="synonym">South American air plant</name>
    <dbReference type="NCBI Taxonomy" id="63787"/>
    <lineage>
        <taxon>Eukaryota</taxon>
        <taxon>Viridiplantae</taxon>
        <taxon>Streptophyta</taxon>
        <taxon>Embryophyta</taxon>
        <taxon>Tracheophyta</taxon>
        <taxon>Spermatophyta</taxon>
        <taxon>Magnoliopsida</taxon>
        <taxon>eudicotyledons</taxon>
        <taxon>Gunneridae</taxon>
        <taxon>Pentapetalae</taxon>
        <taxon>Saxifragales</taxon>
        <taxon>Crassulaceae</taxon>
        <taxon>Kalanchoe</taxon>
    </lineage>
</organism>
<proteinExistence type="predicted"/>
<dbReference type="EnsemblPlants" id="Kaladp0070s0154.1.v1.1">
    <property type="protein sequence ID" value="Kaladp0070s0154.1.v1.1"/>
    <property type="gene ID" value="Kaladp0070s0154.v1.1"/>
</dbReference>
<dbReference type="Pfam" id="PF00076">
    <property type="entry name" value="RRM_1"/>
    <property type="match status" value="1"/>
</dbReference>
<sequence length="183" mass="20626">MLPLPQVIGPDEDGTWTALRYAFDHDGHKFVHTTTTRVRKLPKASLSDFETWADSGKYYSTNKMLLESRRASGTKSEEKESYWDLLAKMRNGDVLPELCQNCGKTCDHWTSECPYTDLAAPVETFVDKRVYAAIVDQKTGATIGLGFINFANKEAAEIAINKLNGFRDDNLMLRVDWATPRAN</sequence>
<evidence type="ECO:0000313" key="3">
    <source>
        <dbReference type="EnsemblPlants" id="Kaladp0070s0154.1.v1.1"/>
    </source>
</evidence>
<dbReference type="SUPFAM" id="SSF54928">
    <property type="entry name" value="RNA-binding domain, RBD"/>
    <property type="match status" value="1"/>
</dbReference>